<dbReference type="Pfam" id="PF01032">
    <property type="entry name" value="FecCD"/>
    <property type="match status" value="1"/>
</dbReference>
<keyword evidence="5 8" id="KW-0812">Transmembrane</keyword>
<reference evidence="10" key="1">
    <citation type="journal article" date="2019" name="Int. J. Syst. Evol. Microbiol.">
        <title>The Global Catalogue of Microorganisms (GCM) 10K type strain sequencing project: providing services to taxonomists for standard genome sequencing and annotation.</title>
        <authorList>
            <consortium name="The Broad Institute Genomics Platform"/>
            <consortium name="The Broad Institute Genome Sequencing Center for Infectious Disease"/>
            <person name="Wu L."/>
            <person name="Ma J."/>
        </authorList>
    </citation>
    <scope>NUCLEOTIDE SEQUENCE [LARGE SCALE GENOMIC DNA]</scope>
    <source>
        <strain evidence="10">KCTC 33575</strain>
    </source>
</reference>
<keyword evidence="10" id="KW-1185">Reference proteome</keyword>
<evidence type="ECO:0000256" key="7">
    <source>
        <dbReference type="ARBA" id="ARBA00023136"/>
    </source>
</evidence>
<evidence type="ECO:0000256" key="6">
    <source>
        <dbReference type="ARBA" id="ARBA00022989"/>
    </source>
</evidence>
<keyword evidence="6 8" id="KW-1133">Transmembrane helix</keyword>
<dbReference type="Proteomes" id="UP001597519">
    <property type="component" value="Unassembled WGS sequence"/>
</dbReference>
<dbReference type="Gene3D" id="1.10.3470.10">
    <property type="entry name" value="ABC transporter involved in vitamin B12 uptake, BtuC"/>
    <property type="match status" value="1"/>
</dbReference>
<comment type="subcellular location">
    <subcellularLocation>
        <location evidence="1">Cell membrane</location>
        <topology evidence="1">Multi-pass membrane protein</topology>
    </subcellularLocation>
</comment>
<gene>
    <name evidence="9" type="ORF">ACFSX4_11125</name>
</gene>
<dbReference type="InterPro" id="IPR000522">
    <property type="entry name" value="ABC_transptr_permease_BtuC"/>
</dbReference>
<evidence type="ECO:0000256" key="3">
    <source>
        <dbReference type="ARBA" id="ARBA00022448"/>
    </source>
</evidence>
<keyword evidence="4" id="KW-1003">Cell membrane</keyword>
<dbReference type="PANTHER" id="PTHR30472:SF58">
    <property type="entry name" value="IRON(3+)-HYDROXAMATE IMPORT SYSTEM PERMEASE PROTEIN FHUB"/>
    <property type="match status" value="1"/>
</dbReference>
<evidence type="ECO:0000313" key="10">
    <source>
        <dbReference type="Proteomes" id="UP001597519"/>
    </source>
</evidence>
<evidence type="ECO:0000256" key="5">
    <source>
        <dbReference type="ARBA" id="ARBA00022692"/>
    </source>
</evidence>
<feature type="transmembrane region" description="Helical" evidence="8">
    <location>
        <begin position="120"/>
        <end position="142"/>
    </location>
</feature>
<organism evidence="9 10">
    <name type="scientific">Corticicoccus populi</name>
    <dbReference type="NCBI Taxonomy" id="1812821"/>
    <lineage>
        <taxon>Bacteria</taxon>
        <taxon>Bacillati</taxon>
        <taxon>Bacillota</taxon>
        <taxon>Bacilli</taxon>
        <taxon>Bacillales</taxon>
        <taxon>Staphylococcaceae</taxon>
        <taxon>Corticicoccus</taxon>
    </lineage>
</organism>
<evidence type="ECO:0000256" key="2">
    <source>
        <dbReference type="ARBA" id="ARBA00007935"/>
    </source>
</evidence>
<dbReference type="SUPFAM" id="SSF81345">
    <property type="entry name" value="ABC transporter involved in vitamin B12 uptake, BtuC"/>
    <property type="match status" value="1"/>
</dbReference>
<dbReference type="InterPro" id="IPR037294">
    <property type="entry name" value="ABC_BtuC-like"/>
</dbReference>
<dbReference type="RefSeq" id="WP_377774596.1">
    <property type="nucleotide sequence ID" value="NZ_JBHUOQ010000004.1"/>
</dbReference>
<evidence type="ECO:0000256" key="8">
    <source>
        <dbReference type="SAM" id="Phobius"/>
    </source>
</evidence>
<feature type="transmembrane region" description="Helical" evidence="8">
    <location>
        <begin position="12"/>
        <end position="32"/>
    </location>
</feature>
<dbReference type="CDD" id="cd06550">
    <property type="entry name" value="TM_ABC_iron-siderophores_like"/>
    <property type="match status" value="1"/>
</dbReference>
<dbReference type="EMBL" id="JBHUOQ010000004">
    <property type="protein sequence ID" value="MFD2831015.1"/>
    <property type="molecule type" value="Genomic_DNA"/>
</dbReference>
<accession>A0ABW5WX81</accession>
<keyword evidence="3" id="KW-0813">Transport</keyword>
<dbReference type="PANTHER" id="PTHR30472">
    <property type="entry name" value="FERRIC ENTEROBACTIN TRANSPORT SYSTEM PERMEASE PROTEIN"/>
    <property type="match status" value="1"/>
</dbReference>
<comment type="similarity">
    <text evidence="2">Belongs to the binding-protein-dependent transport system permease family. FecCD subfamily.</text>
</comment>
<evidence type="ECO:0000256" key="4">
    <source>
        <dbReference type="ARBA" id="ARBA00022475"/>
    </source>
</evidence>
<feature type="transmembrane region" description="Helical" evidence="8">
    <location>
        <begin position="308"/>
        <end position="326"/>
    </location>
</feature>
<protein>
    <submittedName>
        <fullName evidence="9">FecCD family ABC transporter permease</fullName>
    </submittedName>
</protein>
<sequence length="333" mass="35251">MIMSKPGQSHFTLKIIITTIIFVTVFLLSILLGSANITMSTIWQSVFHYDASNMDHSIIADIRIPRNIGALLVGIALALAGTGIQSVTRNSLGDPGLIGLNAGASLMIALTFAFSPTVSFSVLMLAGFIGAILGGTLVILIGRSRRDGFNAVRLILAGAAISALLTAVAQAVAIYFQLNQSILFWSSGGVSGTTWPQIYIALPVILTITVLMFLMSRQLTILNLGEDIARGLGQNVSVIRNVTLLFSMLLAGTAVSLVGQVAFVGLMVPHIARFLVGTDYRKVIPMTVLLGASFVMAADTIGRLAGETPISAVISFIGVPYFLFLVKRGGRII</sequence>
<name>A0ABW5WX81_9STAP</name>
<proteinExistence type="inferred from homology"/>
<feature type="transmembrane region" description="Helical" evidence="8">
    <location>
        <begin position="198"/>
        <end position="216"/>
    </location>
</feature>
<feature type="transmembrane region" description="Helical" evidence="8">
    <location>
        <begin position="64"/>
        <end position="84"/>
    </location>
</feature>
<evidence type="ECO:0000256" key="1">
    <source>
        <dbReference type="ARBA" id="ARBA00004651"/>
    </source>
</evidence>
<comment type="caution">
    <text evidence="9">The sequence shown here is derived from an EMBL/GenBank/DDBJ whole genome shotgun (WGS) entry which is preliminary data.</text>
</comment>
<evidence type="ECO:0000313" key="9">
    <source>
        <dbReference type="EMBL" id="MFD2831015.1"/>
    </source>
</evidence>
<keyword evidence="7 8" id="KW-0472">Membrane</keyword>
<feature type="transmembrane region" description="Helical" evidence="8">
    <location>
        <begin position="154"/>
        <end position="178"/>
    </location>
</feature>